<reference evidence="1 2" key="1">
    <citation type="journal article" date="2015" name="Appl. Environ. Microbiol.">
        <title>Two Phages, phiIPLA-RODI and phiIPLA-C1C, Lyse Mono- and Dual-Species Staphylococcal Biofilms.</title>
        <authorList>
            <person name="Gutierrez D."/>
            <person name="Vandenheuvel D."/>
            <person name="Martinez B."/>
            <person name="Rodriguez A."/>
            <person name="Lavigne R."/>
            <person name="Garcia P."/>
        </authorList>
    </citation>
    <scope>NUCLEOTIDE SEQUENCE [LARGE SCALE GENOMIC DNA]</scope>
</reference>
<evidence type="ECO:0000313" key="1">
    <source>
        <dbReference type="EMBL" id="AJA42350.1"/>
    </source>
</evidence>
<dbReference type="GeneID" id="26641047"/>
<proteinExistence type="predicted"/>
<name>A0A0D3MWI5_9CAUD</name>
<protein>
    <submittedName>
        <fullName evidence="1">RinB</fullName>
    </submittedName>
</protein>
<organism evidence="1 2">
    <name type="scientific">Staphylococcus phage vB_SepM_ phiIPLA-C1C</name>
    <dbReference type="NCBI Taxonomy" id="1572704"/>
    <lineage>
        <taxon>Viruses</taxon>
        <taxon>Duplodnaviria</taxon>
        <taxon>Heunggongvirae</taxon>
        <taxon>Uroviricota</taxon>
        <taxon>Caudoviricetes</taxon>
        <taxon>Herelleviridae</taxon>
        <taxon>Twortvirinae</taxon>
        <taxon>Sepunavirus</taxon>
        <taxon>Sepunavirus IPLAC1C</taxon>
    </lineage>
</organism>
<dbReference type="KEGG" id="vg:26641047"/>
<dbReference type="RefSeq" id="YP_009214630.1">
    <property type="nucleotide sequence ID" value="NC_028962.1"/>
</dbReference>
<sequence>MKKIIILLSVIVLGSLVYRHYYKSVLEQDDIDTYSDIDFNKGDHIHLNNI</sequence>
<dbReference type="EMBL" id="KP027447">
    <property type="protein sequence ID" value="AJA42350.1"/>
    <property type="molecule type" value="Genomic_DNA"/>
</dbReference>
<evidence type="ECO:0000313" key="2">
    <source>
        <dbReference type="Proteomes" id="UP000032689"/>
    </source>
</evidence>
<dbReference type="Proteomes" id="UP000032689">
    <property type="component" value="Segment"/>
</dbReference>
<keyword evidence="2" id="KW-1185">Reference proteome</keyword>
<accession>A0A0D3MWI5</accession>